<feature type="region of interest" description="Disordered" evidence="10">
    <location>
        <begin position="73"/>
        <end position="93"/>
    </location>
</feature>
<dbReference type="InParanoid" id="H0VF44"/>
<keyword evidence="7" id="KW-0677">Repeat</keyword>
<feature type="region of interest" description="Disordered" evidence="10">
    <location>
        <begin position="1"/>
        <end position="45"/>
    </location>
</feature>
<evidence type="ECO:0000256" key="3">
    <source>
        <dbReference type="ARBA" id="ARBA00022525"/>
    </source>
</evidence>
<dbReference type="SUPFAM" id="SSF52058">
    <property type="entry name" value="L domain-like"/>
    <property type="match status" value="1"/>
</dbReference>
<keyword evidence="3" id="KW-0964">Secreted</keyword>
<dbReference type="InterPro" id="IPR043547">
    <property type="entry name" value="Mimecan/Epiphycan/Opticin"/>
</dbReference>
<dbReference type="Pfam" id="PF13855">
    <property type="entry name" value="LRR_8"/>
    <property type="match status" value="1"/>
</dbReference>
<reference evidence="12" key="1">
    <citation type="journal article" date="2011" name="Nature">
        <title>A high-resolution map of human evolutionary constraint using 29 mammals.</title>
        <authorList>
            <person name="Lindblad-Toh K."/>
            <person name="Garber M."/>
            <person name="Zuk O."/>
            <person name="Lin M.F."/>
            <person name="Parker B.J."/>
            <person name="Washietl S."/>
            <person name="Kheradpour P."/>
            <person name="Ernst J."/>
            <person name="Jordan G."/>
            <person name="Mauceli E."/>
            <person name="Ward L.D."/>
            <person name="Lowe C.B."/>
            <person name="Holloway A.K."/>
            <person name="Clamp M."/>
            <person name="Gnerre S."/>
            <person name="Alfoldi J."/>
            <person name="Beal K."/>
            <person name="Chang J."/>
            <person name="Clawson H."/>
            <person name="Cuff J."/>
            <person name="Di Palma F."/>
            <person name="Fitzgerald S."/>
            <person name="Flicek P."/>
            <person name="Guttman M."/>
            <person name="Hubisz M.J."/>
            <person name="Jaffe D.B."/>
            <person name="Jungreis I."/>
            <person name="Kent W.J."/>
            <person name="Kostka D."/>
            <person name="Lara M."/>
            <person name="Martins A.L."/>
            <person name="Massingham T."/>
            <person name="Moltke I."/>
            <person name="Raney B.J."/>
            <person name="Rasmussen M.D."/>
            <person name="Robinson J."/>
            <person name="Stark A."/>
            <person name="Vilella A.J."/>
            <person name="Wen J."/>
            <person name="Xie X."/>
            <person name="Zody M.C."/>
            <person name="Baldwin J."/>
            <person name="Bloom T."/>
            <person name="Chin C.W."/>
            <person name="Heiman D."/>
            <person name="Nicol R."/>
            <person name="Nusbaum C."/>
            <person name="Young S."/>
            <person name="Wilkinson J."/>
            <person name="Worley K.C."/>
            <person name="Kovar C.L."/>
            <person name="Muzny D.M."/>
            <person name="Gibbs R.A."/>
            <person name="Cree A."/>
            <person name="Dihn H.H."/>
            <person name="Fowler G."/>
            <person name="Jhangiani S."/>
            <person name="Joshi V."/>
            <person name="Lee S."/>
            <person name="Lewis L.R."/>
            <person name="Nazareth L.V."/>
            <person name="Okwuonu G."/>
            <person name="Santibanez J."/>
            <person name="Warren W.C."/>
            <person name="Mardis E.R."/>
            <person name="Weinstock G.M."/>
            <person name="Wilson R.K."/>
            <person name="Delehaunty K."/>
            <person name="Dooling D."/>
            <person name="Fronik C."/>
            <person name="Fulton L."/>
            <person name="Fulton B."/>
            <person name="Graves T."/>
            <person name="Minx P."/>
            <person name="Sodergren E."/>
            <person name="Birney E."/>
            <person name="Margulies E.H."/>
            <person name="Herrero J."/>
            <person name="Green E.D."/>
            <person name="Haussler D."/>
            <person name="Siepel A."/>
            <person name="Goldman N."/>
            <person name="Pollard K.S."/>
            <person name="Pedersen J.S."/>
            <person name="Lander E.S."/>
            <person name="Kellis M."/>
        </authorList>
    </citation>
    <scope>NUCLEOTIDE SEQUENCE [LARGE SCALE GENOMIC DNA]</scope>
    <source>
        <strain evidence="12">2N</strain>
    </source>
</reference>
<gene>
    <name evidence="11" type="primary">OPTC</name>
</gene>
<dbReference type="GO" id="GO:0001525">
    <property type="term" value="P:angiogenesis"/>
    <property type="evidence" value="ECO:0007669"/>
    <property type="project" value="Ensembl"/>
</dbReference>
<dbReference type="GO" id="GO:0005615">
    <property type="term" value="C:extracellular space"/>
    <property type="evidence" value="ECO:0007669"/>
    <property type="project" value="TreeGrafter"/>
</dbReference>
<dbReference type="Ensembl" id="ENSCPOT00000009745.3">
    <property type="protein sequence ID" value="ENSCPOP00000008670.3"/>
    <property type="gene ID" value="ENSCPOG00000009658.4"/>
</dbReference>
<evidence type="ECO:0000256" key="1">
    <source>
        <dbReference type="ARBA" id="ARBA00004498"/>
    </source>
</evidence>
<sequence>PQPKPAQSTSPSESLPPWKLLEPKASKGSCPSSCPLPRAGHSHSHPHFRTHMRLAAFLSVLGLVLQEAGTASLAEERKRREEPRLSLGDSSEVTGLRNCEHHEGLTDCRDRLPESQAATMKPDQGSPSVLSSSGSGLPTCLVCVCLGPSVYCDDTDLGSIPPVPRMTTYLYARFNRISRIRAGDFRGLTKLKRLDLSSNFISAIDDDALHLLPALQDLILSENQLVALPVLPSSIELLDVRLNRLRSSGIQPGAFGALQKLQFLYLADNRLDSVPGPLPLSLRSLHLQNNMIETMPSDAFCDLEEHRHTRRLLEDIRLDGNPIDLSLFPSAYFCLPRLPIGRFT</sequence>
<protein>
    <submittedName>
        <fullName evidence="11">Opticin</fullName>
    </submittedName>
</protein>
<dbReference type="STRING" id="10141.ENSCPOP00000008670"/>
<feature type="compositionally biased region" description="Basic and acidic residues" evidence="10">
    <location>
        <begin position="74"/>
        <end position="84"/>
    </location>
</feature>
<dbReference type="GO" id="GO:0031012">
    <property type="term" value="C:extracellular matrix"/>
    <property type="evidence" value="ECO:0007669"/>
    <property type="project" value="Ensembl"/>
</dbReference>
<dbReference type="Proteomes" id="UP000005447">
    <property type="component" value="Unassembled WGS sequence"/>
</dbReference>
<evidence type="ECO:0000256" key="8">
    <source>
        <dbReference type="ARBA" id="ARBA00023157"/>
    </source>
</evidence>
<dbReference type="InterPro" id="IPR032675">
    <property type="entry name" value="LRR_dom_sf"/>
</dbReference>
<keyword evidence="4" id="KW-0272">Extracellular matrix</keyword>
<dbReference type="Bgee" id="ENSCPOG00000009658">
    <property type="expression patterns" value="Expressed in uterine cervix"/>
</dbReference>
<organism evidence="11 12">
    <name type="scientific">Cavia porcellus</name>
    <name type="common">Guinea pig</name>
    <dbReference type="NCBI Taxonomy" id="10141"/>
    <lineage>
        <taxon>Eukaryota</taxon>
        <taxon>Metazoa</taxon>
        <taxon>Chordata</taxon>
        <taxon>Craniata</taxon>
        <taxon>Vertebrata</taxon>
        <taxon>Euteleostomi</taxon>
        <taxon>Mammalia</taxon>
        <taxon>Eutheria</taxon>
        <taxon>Euarchontoglires</taxon>
        <taxon>Glires</taxon>
        <taxon>Rodentia</taxon>
        <taxon>Hystricomorpha</taxon>
        <taxon>Caviidae</taxon>
        <taxon>Cavia</taxon>
    </lineage>
</organism>
<evidence type="ECO:0000256" key="9">
    <source>
        <dbReference type="ARBA" id="ARBA00023180"/>
    </source>
</evidence>
<dbReference type="AlphaFoldDB" id="H0VF44"/>
<keyword evidence="9" id="KW-0325">Glycoprotein</keyword>
<proteinExistence type="inferred from homology"/>
<dbReference type="PANTHER" id="PTHR46269">
    <property type="entry name" value="EPIPHYCAN-RELATED"/>
    <property type="match status" value="1"/>
</dbReference>
<accession>H0VF44</accession>
<evidence type="ECO:0000256" key="2">
    <source>
        <dbReference type="ARBA" id="ARBA00006912"/>
    </source>
</evidence>
<keyword evidence="5" id="KW-0433">Leucine-rich repeat</keyword>
<evidence type="ECO:0000256" key="7">
    <source>
        <dbReference type="ARBA" id="ARBA00022737"/>
    </source>
</evidence>
<dbReference type="PROSITE" id="PS51450">
    <property type="entry name" value="LRR"/>
    <property type="match status" value="2"/>
</dbReference>
<evidence type="ECO:0000256" key="10">
    <source>
        <dbReference type="SAM" id="MobiDB-lite"/>
    </source>
</evidence>
<dbReference type="SMART" id="SM00364">
    <property type="entry name" value="LRR_BAC"/>
    <property type="match status" value="3"/>
</dbReference>
<dbReference type="EMBL" id="AAKN02017924">
    <property type="status" value="NOT_ANNOTATED_CDS"/>
    <property type="molecule type" value="Genomic_DNA"/>
</dbReference>
<dbReference type="FunCoup" id="H0VF44">
    <property type="interactions" value="35"/>
</dbReference>
<dbReference type="GO" id="GO:0030199">
    <property type="term" value="P:collagen fibril organization"/>
    <property type="evidence" value="ECO:0007669"/>
    <property type="project" value="Ensembl"/>
</dbReference>
<dbReference type="GO" id="GO:0016525">
    <property type="term" value="P:negative regulation of angiogenesis"/>
    <property type="evidence" value="ECO:0007669"/>
    <property type="project" value="Ensembl"/>
</dbReference>
<name>H0VF44_CAVPO</name>
<evidence type="ECO:0000256" key="5">
    <source>
        <dbReference type="ARBA" id="ARBA00022614"/>
    </source>
</evidence>
<dbReference type="SMART" id="SM00369">
    <property type="entry name" value="LRR_TYP"/>
    <property type="match status" value="5"/>
</dbReference>
<feature type="compositionally biased region" description="Polar residues" evidence="10">
    <location>
        <begin position="1"/>
        <end position="13"/>
    </location>
</feature>
<reference evidence="11" key="2">
    <citation type="submission" date="2025-08" db="UniProtKB">
        <authorList>
            <consortium name="Ensembl"/>
        </authorList>
    </citation>
    <scope>IDENTIFICATION</scope>
    <source>
        <strain evidence="11">2N</strain>
    </source>
</reference>
<evidence type="ECO:0000256" key="4">
    <source>
        <dbReference type="ARBA" id="ARBA00022530"/>
    </source>
</evidence>
<dbReference type="VEuPathDB" id="HostDB:ENSCPOG00000009658"/>
<evidence type="ECO:0000256" key="6">
    <source>
        <dbReference type="ARBA" id="ARBA00022729"/>
    </source>
</evidence>
<keyword evidence="6" id="KW-0732">Signal</keyword>
<keyword evidence="8" id="KW-1015">Disulfide bond</keyword>
<evidence type="ECO:0000313" key="11">
    <source>
        <dbReference type="Ensembl" id="ENSCPOP00000008670.3"/>
    </source>
</evidence>
<dbReference type="GO" id="GO:0061975">
    <property type="term" value="P:articular cartilage development"/>
    <property type="evidence" value="ECO:0007669"/>
    <property type="project" value="TreeGrafter"/>
</dbReference>
<dbReference type="GeneTree" id="ENSGT00940000154248"/>
<comment type="subcellular location">
    <subcellularLocation>
        <location evidence="1">Secreted</location>
        <location evidence="1">Extracellular space</location>
        <location evidence="1">Extracellular matrix</location>
    </subcellularLocation>
</comment>
<dbReference type="InterPro" id="IPR003591">
    <property type="entry name" value="Leu-rich_rpt_typical-subtyp"/>
</dbReference>
<dbReference type="Pfam" id="PF00560">
    <property type="entry name" value="LRR_1"/>
    <property type="match status" value="1"/>
</dbReference>
<dbReference type="InterPro" id="IPR001611">
    <property type="entry name" value="Leu-rich_rpt"/>
</dbReference>
<dbReference type="Gene3D" id="3.80.10.10">
    <property type="entry name" value="Ribonuclease Inhibitor"/>
    <property type="match status" value="1"/>
</dbReference>
<dbReference type="GO" id="GO:0060348">
    <property type="term" value="P:bone development"/>
    <property type="evidence" value="ECO:0007669"/>
    <property type="project" value="TreeGrafter"/>
</dbReference>
<keyword evidence="12" id="KW-1185">Reference proteome</keyword>
<evidence type="ECO:0000313" key="12">
    <source>
        <dbReference type="Proteomes" id="UP000005447"/>
    </source>
</evidence>
<reference evidence="11" key="3">
    <citation type="submission" date="2025-09" db="UniProtKB">
        <authorList>
            <consortium name="Ensembl"/>
        </authorList>
    </citation>
    <scope>IDENTIFICATION</scope>
    <source>
        <strain evidence="11">2N</strain>
    </source>
</reference>
<dbReference type="HOGENOM" id="CLU_067583_2_0_1"/>
<dbReference type="PANTHER" id="PTHR46269:SF4">
    <property type="entry name" value="OPTICIN"/>
    <property type="match status" value="1"/>
</dbReference>
<comment type="similarity">
    <text evidence="2">Belongs to the small leucine-rich proteoglycan (SLRP) family. SLRP class III subfamily.</text>
</comment>